<dbReference type="RefSeq" id="WP_100211862.1">
    <property type="nucleotide sequence ID" value="NZ_CP138495.1"/>
</dbReference>
<dbReference type="GO" id="GO:0044718">
    <property type="term" value="P:siderophore transmembrane transport"/>
    <property type="evidence" value="ECO:0007669"/>
    <property type="project" value="TreeGrafter"/>
</dbReference>
<organism evidence="15 16">
    <name type="scientific">Tenacibaculum maritimum NCIMB 2154</name>
    <dbReference type="NCBI Taxonomy" id="1349785"/>
    <lineage>
        <taxon>Bacteria</taxon>
        <taxon>Pseudomonadati</taxon>
        <taxon>Bacteroidota</taxon>
        <taxon>Flavobacteriia</taxon>
        <taxon>Flavobacteriales</taxon>
        <taxon>Flavobacteriaceae</taxon>
        <taxon>Tenacibaculum</taxon>
    </lineage>
</organism>
<feature type="domain" description="TonB-dependent receptor-like beta-barrel" evidence="13">
    <location>
        <begin position="342"/>
        <end position="798"/>
    </location>
</feature>
<evidence type="ECO:0000256" key="12">
    <source>
        <dbReference type="SAM" id="SignalP"/>
    </source>
</evidence>
<dbReference type="Pfam" id="PF07715">
    <property type="entry name" value="Plug"/>
    <property type="match status" value="1"/>
</dbReference>
<dbReference type="InterPro" id="IPR037066">
    <property type="entry name" value="Plug_dom_sf"/>
</dbReference>
<keyword evidence="4 10" id="KW-0812">Transmembrane</keyword>
<keyword evidence="16" id="KW-1185">Reference proteome</keyword>
<evidence type="ECO:0000256" key="9">
    <source>
        <dbReference type="ARBA" id="ARBA00023237"/>
    </source>
</evidence>
<evidence type="ECO:0000256" key="11">
    <source>
        <dbReference type="RuleBase" id="RU003357"/>
    </source>
</evidence>
<keyword evidence="8 15" id="KW-0675">Receptor</keyword>
<dbReference type="Gene3D" id="2.170.130.10">
    <property type="entry name" value="TonB-dependent receptor, plug domain"/>
    <property type="match status" value="1"/>
</dbReference>
<evidence type="ECO:0000259" key="13">
    <source>
        <dbReference type="Pfam" id="PF00593"/>
    </source>
</evidence>
<dbReference type="EMBL" id="LT634361">
    <property type="protein sequence ID" value="SFZ84918.1"/>
    <property type="molecule type" value="Genomic_DNA"/>
</dbReference>
<dbReference type="AlphaFoldDB" id="A0A2H1EDM6"/>
<dbReference type="GeneID" id="47724415"/>
<dbReference type="Proteomes" id="UP000231564">
    <property type="component" value="Chromosome MARIT"/>
</dbReference>
<evidence type="ECO:0000256" key="3">
    <source>
        <dbReference type="ARBA" id="ARBA00022452"/>
    </source>
</evidence>
<dbReference type="PANTHER" id="PTHR30069:SF29">
    <property type="entry name" value="HEMOGLOBIN AND HEMOGLOBIN-HAPTOGLOBIN-BINDING PROTEIN 1-RELATED"/>
    <property type="match status" value="1"/>
</dbReference>
<keyword evidence="6 11" id="KW-0798">TonB box</keyword>
<dbReference type="KEGG" id="tmar:MARIT_2970"/>
<dbReference type="STRING" id="1349785.GCA_000509405_02529"/>
<keyword evidence="7 10" id="KW-0472">Membrane</keyword>
<evidence type="ECO:0000256" key="10">
    <source>
        <dbReference type="PROSITE-ProRule" id="PRU01360"/>
    </source>
</evidence>
<feature type="signal peptide" evidence="12">
    <location>
        <begin position="1"/>
        <end position="18"/>
    </location>
</feature>
<sequence>MNYFYIFLFSLVSLSAMAQKVTVLDAETGKPVEEVVLFNKLQTISTVTNEDGVVDISDFKRTEVIYFSHVSYALYEVKKNILKKTKFQVFLKKESEQLDEIVLSVFKKKEKLNRIAEQIAVVSLKEIQRVSPQTSADLLASIPGIKVQKSQFGGGSPVLRGMESNRVLLVVDGVRMNNAIYRKGHLQNSITISPNLLDRTEVVFGPSSVIYGSDALGGVIHYYTKTPKISYENEIGGNLFSRFSSVNNEITTNISTELNFKKWASFTSISYSKFGDLKMGKNRSHGFKNWGSIAYFSENLDGDYQENPTRNSDSNIQKNTGYDQTDFLQKLFVPLSKKTDLKVNIQYSTSSDIPRFDKLSELKDDTDPSSLKFAEWYYGPQQRFLAASQLDISPEKKWLDKGTITLAYQNIKESRIQRKFGSLDRSYKKESVSVYSLNTDFVVPLARQRNLGYGFELAYNDVASTSFGKTLNVVDGEYAGFSGDFPVQSRYPDGGSTYLSTALYVDYRQDISSNSTLNTGARLTSTYLTAKWNDDTFIKLPNNDISTENTALTLTVGYVYKLNKTWQLNTVISSGFRSPNIDDIGKVREKRGKVTVPNVDLKPEHAYNAEIGVQKYFNNRKFRLGANVYYTFLNNYIYREGFELNDSGVIEYDGVKNLPIFANINKGTAYVAGFTTSYEGRLHQNWKTSGFVTYTQGKAYDTGDPMSSIPPLFGNFDLNYVHHKFEAGASFRFNAKKNISDYNLVEGIDNQSQTPIVDPNATKDLEKYYGTPSWSTIGVNSKYTFNENWALLGSVTNLFDEHYKEFASGVAAPGRNFSLALMVTF</sequence>
<feature type="domain" description="TonB-dependent receptor plug" evidence="14">
    <location>
        <begin position="114"/>
        <end position="219"/>
    </location>
</feature>
<evidence type="ECO:0000256" key="5">
    <source>
        <dbReference type="ARBA" id="ARBA00022729"/>
    </source>
</evidence>
<comment type="subcellular location">
    <subcellularLocation>
        <location evidence="1 10">Cell outer membrane</location>
        <topology evidence="1 10">Multi-pass membrane protein</topology>
    </subcellularLocation>
</comment>
<dbReference type="Pfam" id="PF00593">
    <property type="entry name" value="TonB_dep_Rec_b-barrel"/>
    <property type="match status" value="1"/>
</dbReference>
<dbReference type="InterPro" id="IPR008969">
    <property type="entry name" value="CarboxyPept-like_regulatory"/>
</dbReference>
<evidence type="ECO:0000256" key="1">
    <source>
        <dbReference type="ARBA" id="ARBA00004571"/>
    </source>
</evidence>
<dbReference type="PROSITE" id="PS01156">
    <property type="entry name" value="TONB_DEPENDENT_REC_2"/>
    <property type="match status" value="1"/>
</dbReference>
<dbReference type="GO" id="GO:0015344">
    <property type="term" value="F:siderophore uptake transmembrane transporter activity"/>
    <property type="evidence" value="ECO:0007669"/>
    <property type="project" value="TreeGrafter"/>
</dbReference>
<dbReference type="OrthoDB" id="9764669at2"/>
<dbReference type="SUPFAM" id="SSF56935">
    <property type="entry name" value="Porins"/>
    <property type="match status" value="1"/>
</dbReference>
<keyword evidence="2 10" id="KW-0813">Transport</keyword>
<dbReference type="Gene3D" id="2.40.170.20">
    <property type="entry name" value="TonB-dependent receptor, beta-barrel domain"/>
    <property type="match status" value="1"/>
</dbReference>
<dbReference type="InterPro" id="IPR036942">
    <property type="entry name" value="Beta-barrel_TonB_sf"/>
</dbReference>
<keyword evidence="9 10" id="KW-0998">Cell outer membrane</keyword>
<evidence type="ECO:0000256" key="7">
    <source>
        <dbReference type="ARBA" id="ARBA00023136"/>
    </source>
</evidence>
<evidence type="ECO:0000256" key="8">
    <source>
        <dbReference type="ARBA" id="ARBA00023170"/>
    </source>
</evidence>
<dbReference type="InterPro" id="IPR012910">
    <property type="entry name" value="Plug_dom"/>
</dbReference>
<evidence type="ECO:0000313" key="15">
    <source>
        <dbReference type="EMBL" id="SFZ84918.1"/>
    </source>
</evidence>
<comment type="similarity">
    <text evidence="10 11">Belongs to the TonB-dependent receptor family.</text>
</comment>
<dbReference type="PANTHER" id="PTHR30069">
    <property type="entry name" value="TONB-DEPENDENT OUTER MEMBRANE RECEPTOR"/>
    <property type="match status" value="1"/>
</dbReference>
<dbReference type="GO" id="GO:0009279">
    <property type="term" value="C:cell outer membrane"/>
    <property type="evidence" value="ECO:0007669"/>
    <property type="project" value="UniProtKB-SubCell"/>
</dbReference>
<evidence type="ECO:0000256" key="4">
    <source>
        <dbReference type="ARBA" id="ARBA00022692"/>
    </source>
</evidence>
<dbReference type="InterPro" id="IPR039426">
    <property type="entry name" value="TonB-dep_rcpt-like"/>
</dbReference>
<evidence type="ECO:0000256" key="6">
    <source>
        <dbReference type="ARBA" id="ARBA00023077"/>
    </source>
</evidence>
<keyword evidence="3 10" id="KW-1134">Transmembrane beta strand</keyword>
<name>A0A2H1EDM6_9FLAO</name>
<dbReference type="SUPFAM" id="SSF49464">
    <property type="entry name" value="Carboxypeptidase regulatory domain-like"/>
    <property type="match status" value="1"/>
</dbReference>
<evidence type="ECO:0000313" key="16">
    <source>
        <dbReference type="Proteomes" id="UP000231564"/>
    </source>
</evidence>
<dbReference type="PROSITE" id="PS52016">
    <property type="entry name" value="TONB_DEPENDENT_REC_3"/>
    <property type="match status" value="1"/>
</dbReference>
<dbReference type="CDD" id="cd01347">
    <property type="entry name" value="ligand_gated_channel"/>
    <property type="match status" value="1"/>
</dbReference>
<accession>A0A2H1EDM6</accession>
<evidence type="ECO:0000256" key="2">
    <source>
        <dbReference type="ARBA" id="ARBA00022448"/>
    </source>
</evidence>
<keyword evidence="5 12" id="KW-0732">Signal</keyword>
<reference evidence="15 16" key="1">
    <citation type="submission" date="2016-11" db="EMBL/GenBank/DDBJ databases">
        <authorList>
            <person name="Jaros S."/>
            <person name="Januszkiewicz K."/>
            <person name="Wedrychowicz H."/>
        </authorList>
    </citation>
    <scope>NUCLEOTIDE SEQUENCE [LARGE SCALE GENOMIC DNA]</scope>
    <source>
        <strain evidence="15">NCIMB 2154T</strain>
    </source>
</reference>
<dbReference type="InterPro" id="IPR000531">
    <property type="entry name" value="Beta-barrel_TonB"/>
</dbReference>
<evidence type="ECO:0000259" key="14">
    <source>
        <dbReference type="Pfam" id="PF07715"/>
    </source>
</evidence>
<gene>
    <name evidence="15" type="ORF">MARIT_2970</name>
</gene>
<protein>
    <submittedName>
        <fullName evidence="15">TonB-dependent outer membrane receptor</fullName>
    </submittedName>
</protein>
<feature type="chain" id="PRO_5013863658" evidence="12">
    <location>
        <begin position="19"/>
        <end position="825"/>
    </location>
</feature>
<proteinExistence type="inferred from homology"/>
<dbReference type="InterPro" id="IPR010917">
    <property type="entry name" value="TonB_rcpt_CS"/>
</dbReference>